<sequence>MKSCFAVLFVLSFIYITGRAQTVNINTTGDPLINQLCPAFSFDTLFNYPKDKLSLPELKGKFVIIDFWGTFCLPCIKAFPKLENWQKRYGDNLQILLVATDGYPKTKQFYEIRKKGNKPMSLPCAINKSMVKYFQVKDVSTYVWIDDKGYIRAITDGSQLTDENIAGFVNRKEIMVREKEKKISVDYKKPLLEIAKEIDSNSVVFGSVLTRHLKGVRSSMNVSRKGVYRNRIAAHNMAVRNLYQLAYGDSTGPVPFNRTIVESSSSEKIECPPNEDYEKWKYDNTFCYEITVPEAKRDSIWSLMRDDLRQLFGYSACQEYRKQKCLILKADKNFRHLADTSVKPSASISVGGITLVNQPFPRLVDNISHFLSDKILLDETGLSGRITVVLKAQMNDVDAVNGELKKYGLSLQYEDRQAQMLVIRDPR</sequence>
<keyword evidence="4" id="KW-1185">Reference proteome</keyword>
<dbReference type="CDD" id="cd02966">
    <property type="entry name" value="TlpA_like_family"/>
    <property type="match status" value="1"/>
</dbReference>
<accession>A0A1V9FVA6</accession>
<dbReference type="InterPro" id="IPR013766">
    <property type="entry name" value="Thioredoxin_domain"/>
</dbReference>
<dbReference type="AlphaFoldDB" id="A0A1V9FVA6"/>
<feature type="chain" id="PRO_5012596488" description="Thioredoxin domain-containing protein" evidence="1">
    <location>
        <begin position="21"/>
        <end position="427"/>
    </location>
</feature>
<dbReference type="RefSeq" id="WP_081163952.1">
    <property type="nucleotide sequence ID" value="NZ_LWBP01000123.1"/>
</dbReference>
<reference evidence="4" key="1">
    <citation type="submission" date="2016-04" db="EMBL/GenBank/DDBJ databases">
        <authorList>
            <person name="Chen L."/>
            <person name="Zhuang W."/>
            <person name="Wang G."/>
        </authorList>
    </citation>
    <scope>NUCLEOTIDE SEQUENCE [LARGE SCALE GENOMIC DNA]</scope>
    <source>
        <strain evidence="4">208</strain>
    </source>
</reference>
<gene>
    <name evidence="3" type="ORF">A4R26_17960</name>
</gene>
<dbReference type="PANTHER" id="PTHR42852">
    <property type="entry name" value="THIOL:DISULFIDE INTERCHANGE PROTEIN DSBE"/>
    <property type="match status" value="1"/>
</dbReference>
<feature type="signal peptide" evidence="1">
    <location>
        <begin position="1"/>
        <end position="20"/>
    </location>
</feature>
<feature type="domain" description="Thioredoxin" evidence="2">
    <location>
        <begin position="31"/>
        <end position="174"/>
    </location>
</feature>
<evidence type="ECO:0000313" key="4">
    <source>
        <dbReference type="Proteomes" id="UP000192276"/>
    </source>
</evidence>
<evidence type="ECO:0000256" key="1">
    <source>
        <dbReference type="SAM" id="SignalP"/>
    </source>
</evidence>
<dbReference type="InterPro" id="IPR000866">
    <property type="entry name" value="AhpC/TSA"/>
</dbReference>
<dbReference type="OrthoDB" id="793244at2"/>
<evidence type="ECO:0000313" key="3">
    <source>
        <dbReference type="EMBL" id="OQP62166.1"/>
    </source>
</evidence>
<dbReference type="InterPro" id="IPR036249">
    <property type="entry name" value="Thioredoxin-like_sf"/>
</dbReference>
<dbReference type="GO" id="GO:0016491">
    <property type="term" value="F:oxidoreductase activity"/>
    <property type="evidence" value="ECO:0007669"/>
    <property type="project" value="InterPro"/>
</dbReference>
<dbReference type="Gene3D" id="3.40.30.10">
    <property type="entry name" value="Glutaredoxin"/>
    <property type="match status" value="1"/>
</dbReference>
<proteinExistence type="predicted"/>
<dbReference type="EMBL" id="LWBP01000123">
    <property type="protein sequence ID" value="OQP62166.1"/>
    <property type="molecule type" value="Genomic_DNA"/>
</dbReference>
<organism evidence="3 4">
    <name type="scientific">Niastella populi</name>
    <dbReference type="NCBI Taxonomy" id="550983"/>
    <lineage>
        <taxon>Bacteria</taxon>
        <taxon>Pseudomonadati</taxon>
        <taxon>Bacteroidota</taxon>
        <taxon>Chitinophagia</taxon>
        <taxon>Chitinophagales</taxon>
        <taxon>Chitinophagaceae</taxon>
        <taxon>Niastella</taxon>
    </lineage>
</organism>
<protein>
    <recommendedName>
        <fullName evidence="2">Thioredoxin domain-containing protein</fullName>
    </recommendedName>
</protein>
<name>A0A1V9FVA6_9BACT</name>
<dbReference type="PANTHER" id="PTHR42852:SF13">
    <property type="entry name" value="PROTEIN DIPZ"/>
    <property type="match status" value="1"/>
</dbReference>
<dbReference type="Pfam" id="PF00578">
    <property type="entry name" value="AhpC-TSA"/>
    <property type="match status" value="1"/>
</dbReference>
<dbReference type="Proteomes" id="UP000192276">
    <property type="component" value="Unassembled WGS sequence"/>
</dbReference>
<evidence type="ECO:0000259" key="2">
    <source>
        <dbReference type="PROSITE" id="PS51352"/>
    </source>
</evidence>
<comment type="caution">
    <text evidence="3">The sequence shown here is derived from an EMBL/GenBank/DDBJ whole genome shotgun (WGS) entry which is preliminary data.</text>
</comment>
<dbReference type="STRING" id="550983.A4R26_17960"/>
<dbReference type="InterPro" id="IPR050553">
    <property type="entry name" value="Thioredoxin_ResA/DsbE_sf"/>
</dbReference>
<dbReference type="PROSITE" id="PS51352">
    <property type="entry name" value="THIOREDOXIN_2"/>
    <property type="match status" value="1"/>
</dbReference>
<keyword evidence="1" id="KW-0732">Signal</keyword>
<dbReference type="GO" id="GO:0016209">
    <property type="term" value="F:antioxidant activity"/>
    <property type="evidence" value="ECO:0007669"/>
    <property type="project" value="InterPro"/>
</dbReference>
<dbReference type="SUPFAM" id="SSF52833">
    <property type="entry name" value="Thioredoxin-like"/>
    <property type="match status" value="1"/>
</dbReference>